<name>A0A6N6M4E0_9FLAO</name>
<keyword evidence="3" id="KW-1185">Reference proteome</keyword>
<dbReference type="OrthoDB" id="6291529at2"/>
<protein>
    <submittedName>
        <fullName evidence="2">Cupin domain-containing protein</fullName>
    </submittedName>
</protein>
<dbReference type="PANTHER" id="PTHR43346">
    <property type="entry name" value="LIGAND BINDING DOMAIN PROTEIN, PUTATIVE (AFU_ORTHOLOGUE AFUA_6G14370)-RELATED"/>
    <property type="match status" value="1"/>
</dbReference>
<dbReference type="SUPFAM" id="SSF51182">
    <property type="entry name" value="RmlC-like cupins"/>
    <property type="match status" value="1"/>
</dbReference>
<dbReference type="PANTHER" id="PTHR43346:SF1">
    <property type="entry name" value="QUERCETIN 2,3-DIOXYGENASE-RELATED"/>
    <property type="match status" value="1"/>
</dbReference>
<proteinExistence type="predicted"/>
<gene>
    <name evidence="2" type="ORF">F3059_06415</name>
</gene>
<evidence type="ECO:0000259" key="1">
    <source>
        <dbReference type="Pfam" id="PF07883"/>
    </source>
</evidence>
<dbReference type="Gene3D" id="2.60.120.10">
    <property type="entry name" value="Jelly Rolls"/>
    <property type="match status" value="1"/>
</dbReference>
<accession>A0A6N6M4E0</accession>
<dbReference type="EMBL" id="WACR01000005">
    <property type="protein sequence ID" value="KAB1064331.1"/>
    <property type="molecule type" value="Genomic_DNA"/>
</dbReference>
<dbReference type="InterPro" id="IPR052538">
    <property type="entry name" value="Flavonoid_dioxygenase-like"/>
</dbReference>
<dbReference type="AlphaFoldDB" id="A0A6N6M4E0"/>
<dbReference type="InterPro" id="IPR011051">
    <property type="entry name" value="RmlC_Cupin_sf"/>
</dbReference>
<sequence>MKQLFITALLLVIVKLGVGQFWQNAADIVPNEEYDNIHVQKVHTSEEVSSFVIWVKNEVKPHHHGNHVEHVYVIEGYGTMLLGDELKEVKAGDIIAIPPNIIHAVKTLSKTPLKVISIQAPEFFNKDRNYVESENWPPK</sequence>
<dbReference type="Pfam" id="PF07883">
    <property type="entry name" value="Cupin_2"/>
    <property type="match status" value="1"/>
</dbReference>
<dbReference type="InterPro" id="IPR014710">
    <property type="entry name" value="RmlC-like_jellyroll"/>
</dbReference>
<evidence type="ECO:0000313" key="2">
    <source>
        <dbReference type="EMBL" id="KAB1064331.1"/>
    </source>
</evidence>
<dbReference type="RefSeq" id="WP_151167379.1">
    <property type="nucleotide sequence ID" value="NZ_WACR01000005.1"/>
</dbReference>
<organism evidence="2 3">
    <name type="scientific">Salibacter halophilus</name>
    <dbReference type="NCBI Taxonomy" id="1803916"/>
    <lineage>
        <taxon>Bacteria</taxon>
        <taxon>Pseudomonadati</taxon>
        <taxon>Bacteroidota</taxon>
        <taxon>Flavobacteriia</taxon>
        <taxon>Flavobacteriales</taxon>
        <taxon>Salibacteraceae</taxon>
        <taxon>Salibacter</taxon>
    </lineage>
</organism>
<dbReference type="Proteomes" id="UP000435357">
    <property type="component" value="Unassembled WGS sequence"/>
</dbReference>
<comment type="caution">
    <text evidence="2">The sequence shown here is derived from an EMBL/GenBank/DDBJ whole genome shotgun (WGS) entry which is preliminary data.</text>
</comment>
<reference evidence="2 3" key="1">
    <citation type="submission" date="2019-09" db="EMBL/GenBank/DDBJ databases">
        <title>Genomes of Cryomorphaceae.</title>
        <authorList>
            <person name="Bowman J.P."/>
        </authorList>
    </citation>
    <scope>NUCLEOTIDE SEQUENCE [LARGE SCALE GENOMIC DNA]</scope>
    <source>
        <strain evidence="2 3">KCTC 52047</strain>
    </source>
</reference>
<feature type="domain" description="Cupin type-2" evidence="1">
    <location>
        <begin position="58"/>
        <end position="118"/>
    </location>
</feature>
<dbReference type="InterPro" id="IPR013096">
    <property type="entry name" value="Cupin_2"/>
</dbReference>
<evidence type="ECO:0000313" key="3">
    <source>
        <dbReference type="Proteomes" id="UP000435357"/>
    </source>
</evidence>